<dbReference type="OrthoDB" id="9806249at2"/>
<dbReference type="RefSeq" id="WP_132310386.1">
    <property type="nucleotide sequence ID" value="NZ_SMAR01000009.1"/>
</dbReference>
<dbReference type="InterPro" id="IPR002173">
    <property type="entry name" value="Carboh/pur_kinase_PfkB_CS"/>
</dbReference>
<evidence type="ECO:0000313" key="5">
    <source>
        <dbReference type="Proteomes" id="UP000295097"/>
    </source>
</evidence>
<dbReference type="Pfam" id="PF13412">
    <property type="entry name" value="HTH_24"/>
    <property type="match status" value="1"/>
</dbReference>
<organism evidence="4 5">
    <name type="scientific">Martelella mediterranea</name>
    <dbReference type="NCBI Taxonomy" id="293089"/>
    <lineage>
        <taxon>Bacteria</taxon>
        <taxon>Pseudomonadati</taxon>
        <taxon>Pseudomonadota</taxon>
        <taxon>Alphaproteobacteria</taxon>
        <taxon>Hyphomicrobiales</taxon>
        <taxon>Aurantimonadaceae</taxon>
        <taxon>Martelella</taxon>
    </lineage>
</organism>
<dbReference type="SUPFAM" id="SSF53613">
    <property type="entry name" value="Ribokinase-like"/>
    <property type="match status" value="1"/>
</dbReference>
<gene>
    <name evidence="4" type="ORF">EDC90_100966</name>
</gene>
<dbReference type="PANTHER" id="PTHR10584">
    <property type="entry name" value="SUGAR KINASE"/>
    <property type="match status" value="1"/>
</dbReference>
<keyword evidence="5" id="KW-1185">Reference proteome</keyword>
<name>A0A4R3P1S2_9HYPH</name>
<dbReference type="Gene3D" id="1.10.10.10">
    <property type="entry name" value="Winged helix-like DNA-binding domain superfamily/Winged helix DNA-binding domain"/>
    <property type="match status" value="1"/>
</dbReference>
<dbReference type="Proteomes" id="UP000295097">
    <property type="component" value="Unassembled WGS sequence"/>
</dbReference>
<proteinExistence type="predicted"/>
<dbReference type="GO" id="GO:0016301">
    <property type="term" value="F:kinase activity"/>
    <property type="evidence" value="ECO:0007669"/>
    <property type="project" value="UniProtKB-KW"/>
</dbReference>
<keyword evidence="1" id="KW-0808">Transferase</keyword>
<evidence type="ECO:0000259" key="3">
    <source>
        <dbReference type="Pfam" id="PF00294"/>
    </source>
</evidence>
<accession>A0A4R3P1S2</accession>
<reference evidence="4 5" key="1">
    <citation type="submission" date="2019-03" db="EMBL/GenBank/DDBJ databases">
        <title>Freshwater and sediment microbial communities from various areas in North America, analyzing microbe dynamics in response to fracking.</title>
        <authorList>
            <person name="Lamendella R."/>
        </authorList>
    </citation>
    <scope>NUCLEOTIDE SEQUENCE [LARGE SCALE GENOMIC DNA]</scope>
    <source>
        <strain evidence="4 5">175.2</strain>
    </source>
</reference>
<comment type="caution">
    <text evidence="4">The sequence shown here is derived from an EMBL/GenBank/DDBJ whole genome shotgun (WGS) entry which is preliminary data.</text>
</comment>
<dbReference type="EMBL" id="SMAR01000009">
    <property type="protein sequence ID" value="TCT40344.1"/>
    <property type="molecule type" value="Genomic_DNA"/>
</dbReference>
<evidence type="ECO:0000256" key="2">
    <source>
        <dbReference type="ARBA" id="ARBA00022777"/>
    </source>
</evidence>
<feature type="domain" description="Carbohydrate kinase PfkB" evidence="3">
    <location>
        <begin position="62"/>
        <end position="350"/>
    </location>
</feature>
<dbReference type="InterPro" id="IPR011611">
    <property type="entry name" value="PfkB_dom"/>
</dbReference>
<evidence type="ECO:0000313" key="4">
    <source>
        <dbReference type="EMBL" id="TCT40344.1"/>
    </source>
</evidence>
<protein>
    <submittedName>
        <fullName evidence="4">Pseudouridine kinase</fullName>
    </submittedName>
</protein>
<dbReference type="InterPro" id="IPR036388">
    <property type="entry name" value="WH-like_DNA-bd_sf"/>
</dbReference>
<keyword evidence="2 4" id="KW-0418">Kinase</keyword>
<dbReference type="InterPro" id="IPR029056">
    <property type="entry name" value="Ribokinase-like"/>
</dbReference>
<sequence length="378" mass="40184">MSELSGPETSVLNMIRENPFVGQQEMADQLGLSRSAIAAYIVKLTEKGYILGRGYVLPREDRVMVLGGAVIDRKYLARSPLIAGTSNPVEGMRSFGGVARNVAENLALLGASTGFISAVGADESGRDLLRYMRDRGVDVSSVISLAQERTAEYAAVLEPSGDLAFGIADMAIFDRLTPELMENVWSSVTSARLVFADCNLPAETLSALISKSKAGRFELAVDAVSTPKVTRLPQNLDGIDLLFLNLDEASTLLGKTFSRTIDGMREAALKLHGCGAGAVILSCGTDGVVVASQTDECFIPVVKANPVDMTGAGDAMIAGTLFYYLENAELCDAVRKGALIGSMTTESAASVHPELSTHFVEANLHRLDPHLNHGDTIV</sequence>
<dbReference type="Gene3D" id="3.40.1190.20">
    <property type="match status" value="1"/>
</dbReference>
<dbReference type="PROSITE" id="PS00583">
    <property type="entry name" value="PFKB_KINASES_1"/>
    <property type="match status" value="1"/>
</dbReference>
<evidence type="ECO:0000256" key="1">
    <source>
        <dbReference type="ARBA" id="ARBA00022679"/>
    </source>
</evidence>
<dbReference type="InterPro" id="IPR036390">
    <property type="entry name" value="WH_DNA-bd_sf"/>
</dbReference>
<dbReference type="Pfam" id="PF00294">
    <property type="entry name" value="PfkB"/>
    <property type="match status" value="1"/>
</dbReference>
<dbReference type="CDD" id="cd01941">
    <property type="entry name" value="YeiC_kinase_like"/>
    <property type="match status" value="1"/>
</dbReference>
<dbReference type="PANTHER" id="PTHR10584:SF166">
    <property type="entry name" value="RIBOKINASE"/>
    <property type="match status" value="1"/>
</dbReference>
<dbReference type="AlphaFoldDB" id="A0A4R3P1S2"/>
<dbReference type="SUPFAM" id="SSF46785">
    <property type="entry name" value="Winged helix' DNA-binding domain"/>
    <property type="match status" value="1"/>
</dbReference>